<dbReference type="PANTHER" id="PTHR43392">
    <property type="entry name" value="AAA-TYPE ATPASE FAMILY PROTEIN / ANKYRIN REPEAT FAMILY PROTEIN"/>
    <property type="match status" value="1"/>
</dbReference>
<keyword evidence="2" id="KW-0547">Nucleotide-binding</keyword>
<protein>
    <submittedName>
        <fullName evidence="6">AAA family ATPase</fullName>
    </submittedName>
</protein>
<reference evidence="6 7" key="1">
    <citation type="submission" date="2019-03" db="EMBL/GenBank/DDBJ databases">
        <authorList>
            <person name="Liu G."/>
        </authorList>
    </citation>
    <scope>NUCLEOTIDE SEQUENCE [LARGE SCALE GENOMIC DNA]</scope>
    <source>
        <strain evidence="6 7">DSM 19099</strain>
    </source>
</reference>
<comment type="caution">
    <text evidence="6">The sequence shown here is derived from an EMBL/GenBank/DDBJ whole genome shotgun (WGS) entry which is preliminary data.</text>
</comment>
<feature type="domain" description="AAA+ ATPase" evidence="5">
    <location>
        <begin position="244"/>
        <end position="386"/>
    </location>
</feature>
<accession>A0A4Y7WPV1</accession>
<dbReference type="FunFam" id="3.40.50.300:FF:000216">
    <property type="entry name" value="Type VII secretion ATPase EccA"/>
    <property type="match status" value="2"/>
</dbReference>
<evidence type="ECO:0000256" key="4">
    <source>
        <dbReference type="SAM" id="Coils"/>
    </source>
</evidence>
<feature type="domain" description="AAA+ ATPase" evidence="5">
    <location>
        <begin position="516"/>
        <end position="654"/>
    </location>
</feature>
<dbReference type="Proteomes" id="UP000298210">
    <property type="component" value="Unassembled WGS sequence"/>
</dbReference>
<dbReference type="Pfam" id="PF00004">
    <property type="entry name" value="AAA"/>
    <property type="match status" value="2"/>
</dbReference>
<sequence length="745" mass="84226">MKVMFIRRKAMGTTNEKLVEEAQLWRKRLENDEGENNRNELATLVSLRFERKQKMDLFTEKWKQELEEDGSFNDFLDELTEKQLLVSWAQDEWIRRSWPQLRETDQARVKKQKVEQIITRSQDWITQVEGKETSLAKKHGSMLLTNIKELNDRSQQFLASFQGNYYSKSQFTQLKKQLDSVNELQERVNKEMDEALGEKQTSALAQLEEMIGLTDVKDRVKKLYAFLKYQKSREEVGLSSNNLLNLNMVVTGNPGTGKTSIARLLASIYYELGMLAKPTVYEVDRASLVAGYVGQTEEQTMAAIERAVGGVLFIDEAYSLKREGQSGNDYGQAVIDTLVSAMTSETYAGKFAVILAGYPQEMRGFIRANPGLASRFPEQNHFDLPNYTESELLQIAEKKALDVDFVFTNAALQKVKAEIERLEIDQSFGNARVVEDIVKKAIFEKGSQGYHTTERDFVLIEEQHVQTKQSAKSGQALQKLNELVGLEQVKAELNKLTSFAKVKESRRRMDLPVPPMPLHTVFSGPPGTGKTTVATLYAEALNEIGLLKRGHLVTVSRSDLVGGYVGQTAIKTNQVIQDALGGVLFIDEAYALAQGGENDFGKEAITMITQAMTEHEEHLVVIFAGYHNEIQTLLNSNPGLRSRIRKEIEFQPYTSNQLAEMLKQKFTVYGYTWSDEAFNAIEDHFSKETIAGNGRYIDWFFEEIIQAHALRTTEESDIALTIEAKDVIQVFNSTKGNDGPEKSPS</sequence>
<evidence type="ECO:0000256" key="3">
    <source>
        <dbReference type="ARBA" id="ARBA00022840"/>
    </source>
</evidence>
<dbReference type="InterPro" id="IPR000641">
    <property type="entry name" value="CbxX/CfxQ"/>
</dbReference>
<evidence type="ECO:0000313" key="7">
    <source>
        <dbReference type="Proteomes" id="UP000298210"/>
    </source>
</evidence>
<gene>
    <name evidence="6" type="ORF">E2L03_01285</name>
</gene>
<proteinExistence type="inferred from homology"/>
<organism evidence="6 7">
    <name type="scientific">Shouchella lehensis</name>
    <dbReference type="NCBI Taxonomy" id="300825"/>
    <lineage>
        <taxon>Bacteria</taxon>
        <taxon>Bacillati</taxon>
        <taxon>Bacillota</taxon>
        <taxon>Bacilli</taxon>
        <taxon>Bacillales</taxon>
        <taxon>Bacillaceae</taxon>
        <taxon>Shouchella</taxon>
    </lineage>
</organism>
<dbReference type="AlphaFoldDB" id="A0A4Y7WPV1"/>
<dbReference type="CDD" id="cd00009">
    <property type="entry name" value="AAA"/>
    <property type="match status" value="1"/>
</dbReference>
<dbReference type="PANTHER" id="PTHR43392:SF2">
    <property type="entry name" value="AAA-TYPE ATPASE FAMILY PROTEIN _ ANKYRIN REPEAT FAMILY PROTEIN"/>
    <property type="match status" value="1"/>
</dbReference>
<dbReference type="SUPFAM" id="SSF52540">
    <property type="entry name" value="P-loop containing nucleoside triphosphate hydrolases"/>
    <property type="match status" value="2"/>
</dbReference>
<dbReference type="InterPro" id="IPR027417">
    <property type="entry name" value="P-loop_NTPase"/>
</dbReference>
<dbReference type="PRINTS" id="PR00819">
    <property type="entry name" value="CBXCFQXSUPER"/>
</dbReference>
<dbReference type="InterPro" id="IPR003959">
    <property type="entry name" value="ATPase_AAA_core"/>
</dbReference>
<dbReference type="Gene3D" id="3.40.50.300">
    <property type="entry name" value="P-loop containing nucleotide triphosphate hydrolases"/>
    <property type="match status" value="2"/>
</dbReference>
<evidence type="ECO:0000256" key="1">
    <source>
        <dbReference type="ARBA" id="ARBA00010378"/>
    </source>
</evidence>
<dbReference type="InterPro" id="IPR003593">
    <property type="entry name" value="AAA+_ATPase"/>
</dbReference>
<evidence type="ECO:0000259" key="5">
    <source>
        <dbReference type="SMART" id="SM00382"/>
    </source>
</evidence>
<dbReference type="SMART" id="SM00382">
    <property type="entry name" value="AAA"/>
    <property type="match status" value="2"/>
</dbReference>
<dbReference type="GO" id="GO:0005524">
    <property type="term" value="F:ATP binding"/>
    <property type="evidence" value="ECO:0007669"/>
    <property type="project" value="UniProtKB-KW"/>
</dbReference>
<evidence type="ECO:0000313" key="6">
    <source>
        <dbReference type="EMBL" id="TES50593.1"/>
    </source>
</evidence>
<comment type="similarity">
    <text evidence="1">Belongs to the CbxX/CfxQ family.</text>
</comment>
<dbReference type="Gene3D" id="1.10.8.60">
    <property type="match status" value="1"/>
</dbReference>
<dbReference type="EMBL" id="SNUX01000001">
    <property type="protein sequence ID" value="TES50593.1"/>
    <property type="molecule type" value="Genomic_DNA"/>
</dbReference>
<name>A0A4Y7WPV1_9BACI</name>
<keyword evidence="4" id="KW-0175">Coiled coil</keyword>
<evidence type="ECO:0000256" key="2">
    <source>
        <dbReference type="ARBA" id="ARBA00022741"/>
    </source>
</evidence>
<dbReference type="InterPro" id="IPR050773">
    <property type="entry name" value="CbxX/CfxQ_RuBisCO_ESX"/>
</dbReference>
<dbReference type="GO" id="GO:0016887">
    <property type="term" value="F:ATP hydrolysis activity"/>
    <property type="evidence" value="ECO:0007669"/>
    <property type="project" value="InterPro"/>
</dbReference>
<keyword evidence="3" id="KW-0067">ATP-binding</keyword>
<feature type="coiled-coil region" evidence="4">
    <location>
        <begin position="171"/>
        <end position="198"/>
    </location>
</feature>